<name>A0A5N6INT4_9EURO</name>
<gene>
    <name evidence="1" type="ORF">BDV30DRAFT_27391</name>
</gene>
<dbReference type="EMBL" id="ML732885">
    <property type="protein sequence ID" value="KAB8267897.1"/>
    <property type="molecule type" value="Genomic_DNA"/>
</dbReference>
<evidence type="ECO:0000313" key="1">
    <source>
        <dbReference type="EMBL" id="KAB8267897.1"/>
    </source>
</evidence>
<evidence type="ECO:0000313" key="2">
    <source>
        <dbReference type="Proteomes" id="UP000326289"/>
    </source>
</evidence>
<protein>
    <submittedName>
        <fullName evidence="1">Uncharacterized protein</fullName>
    </submittedName>
</protein>
<accession>A0A5N6INT4</accession>
<dbReference type="AlphaFoldDB" id="A0A5N6INT4"/>
<reference evidence="1 2" key="1">
    <citation type="submission" date="2019-04" db="EMBL/GenBank/DDBJ databases">
        <title>Fungal friends and foes A comparative genomics study of 23 Aspergillus species from section Flavi.</title>
        <authorList>
            <consortium name="DOE Joint Genome Institute"/>
            <person name="Kjaerbolling I."/>
            <person name="Vesth T.C."/>
            <person name="Frisvad J.C."/>
            <person name="Nybo J.L."/>
            <person name="Theobald S."/>
            <person name="Kildgaard S."/>
            <person name="Petersen T.I."/>
            <person name="Kuo A."/>
            <person name="Sato A."/>
            <person name="Lyhne E.K."/>
            <person name="Kogle M.E."/>
            <person name="Wiebenga A."/>
            <person name="Kun R.S."/>
            <person name="Lubbers R.J."/>
            <person name="Makela M.R."/>
            <person name="Barry K."/>
            <person name="Chovatia M."/>
            <person name="Clum A."/>
            <person name="Daum C."/>
            <person name="Haridas S."/>
            <person name="He G."/>
            <person name="LaButti K."/>
            <person name="Lipzen A."/>
            <person name="Mondo S."/>
            <person name="Pangilinan J."/>
            <person name="Riley R."/>
            <person name="Salamov A."/>
            <person name="Simmons B.A."/>
            <person name="Magnuson J.K."/>
            <person name="Henrissat B."/>
            <person name="Mortensen U.H."/>
            <person name="Larsen T.O."/>
            <person name="De vries R.P."/>
            <person name="Grigoriev I.V."/>
            <person name="Machida M."/>
            <person name="Baker S.E."/>
            <person name="Andersen M.R."/>
        </authorList>
    </citation>
    <scope>NUCLEOTIDE SEQUENCE [LARGE SCALE GENOMIC DNA]</scope>
    <source>
        <strain evidence="1 2">CBS 117635</strain>
    </source>
</reference>
<proteinExistence type="predicted"/>
<sequence length="161" mass="17964">MTGVSGTRLLVWTQSTFFAGRLNCGLSTNDRPLSQPTCWPEAQSLCSQQVTRRGNNIAGLHCTAHAEFHRPLRLLTLPVRYTCYPPSLVDCQIAPFPSSGLFKKKRSVPIHPANSTLFVECAHCIVRGSVKASIIHHRDALKVLKSPHRRFLELSSDEYLP</sequence>
<dbReference type="Proteomes" id="UP000326289">
    <property type="component" value="Unassembled WGS sequence"/>
</dbReference>
<keyword evidence="2" id="KW-1185">Reference proteome</keyword>
<organism evidence="1 2">
    <name type="scientific">Aspergillus minisclerotigenes</name>
    <dbReference type="NCBI Taxonomy" id="656917"/>
    <lineage>
        <taxon>Eukaryota</taxon>
        <taxon>Fungi</taxon>
        <taxon>Dikarya</taxon>
        <taxon>Ascomycota</taxon>
        <taxon>Pezizomycotina</taxon>
        <taxon>Eurotiomycetes</taxon>
        <taxon>Eurotiomycetidae</taxon>
        <taxon>Eurotiales</taxon>
        <taxon>Aspergillaceae</taxon>
        <taxon>Aspergillus</taxon>
        <taxon>Aspergillus subgen. Circumdati</taxon>
    </lineage>
</organism>